<keyword evidence="2" id="KW-1185">Reference proteome</keyword>
<proteinExistence type="predicted"/>
<sequence length="44" mass="5161">MPEFHRITQEQVVMLNTQSKAENLEHEVSNINTRGDFPYMRGVL</sequence>
<protein>
    <submittedName>
        <fullName evidence="1">Uncharacterized protein</fullName>
    </submittedName>
</protein>
<name>A0A0C4YIW9_9BURK</name>
<dbReference type="KEGG" id="cbw:RR42_s0990"/>
<dbReference type="AlphaFoldDB" id="A0A0C4YIW9"/>
<evidence type="ECO:0000313" key="1">
    <source>
        <dbReference type="EMBL" id="AJG22580.1"/>
    </source>
</evidence>
<accession>A0A0C4YIW9</accession>
<reference evidence="1 2" key="1">
    <citation type="journal article" date="2015" name="Genome Announc.">
        <title>Complete Genome Sequence of Cupriavidus basilensis 4G11, Isolated from the Oak Ridge Field Research Center Site.</title>
        <authorList>
            <person name="Ray J."/>
            <person name="Waters R.J."/>
            <person name="Skerker J.M."/>
            <person name="Kuehl J.V."/>
            <person name="Price M.N."/>
            <person name="Huang J."/>
            <person name="Chakraborty R."/>
            <person name="Arkin A.P."/>
            <person name="Deutschbauer A."/>
        </authorList>
    </citation>
    <scope>NUCLEOTIDE SEQUENCE [LARGE SCALE GENOMIC DNA]</scope>
    <source>
        <strain evidence="1">4G11</strain>
    </source>
</reference>
<evidence type="ECO:0000313" key="2">
    <source>
        <dbReference type="Proteomes" id="UP000031843"/>
    </source>
</evidence>
<organism evidence="1 2">
    <name type="scientific">Cupriavidus basilensis</name>
    <dbReference type="NCBI Taxonomy" id="68895"/>
    <lineage>
        <taxon>Bacteria</taxon>
        <taxon>Pseudomonadati</taxon>
        <taxon>Pseudomonadota</taxon>
        <taxon>Betaproteobacteria</taxon>
        <taxon>Burkholderiales</taxon>
        <taxon>Burkholderiaceae</taxon>
        <taxon>Cupriavidus</taxon>
    </lineage>
</organism>
<gene>
    <name evidence="1" type="ORF">RR42_s0990</name>
</gene>
<dbReference type="EMBL" id="CP010537">
    <property type="protein sequence ID" value="AJG22580.1"/>
    <property type="molecule type" value="Genomic_DNA"/>
</dbReference>
<dbReference type="Proteomes" id="UP000031843">
    <property type="component" value="Chromosome secondary"/>
</dbReference>